<gene>
    <name evidence="1" type="ORF">NY149_00900</name>
</gene>
<dbReference type="InterPro" id="IPR012456">
    <property type="entry name" value="DUF1661"/>
</dbReference>
<dbReference type="Proteomes" id="UP001179540">
    <property type="component" value="Chromosome"/>
</dbReference>
<dbReference type="RefSeq" id="WP_230456100.1">
    <property type="nucleotide sequence ID" value="NZ_BAABSH010000022.1"/>
</dbReference>
<organism evidence="1 2">
    <name type="scientific">Porphyromonas gingivalis</name>
    <name type="common">Bacteroides gingivalis</name>
    <dbReference type="NCBI Taxonomy" id="837"/>
    <lineage>
        <taxon>Bacteria</taxon>
        <taxon>Pseudomonadati</taxon>
        <taxon>Bacteroidota</taxon>
        <taxon>Bacteroidia</taxon>
        <taxon>Bacteroidales</taxon>
        <taxon>Porphyromonadaceae</taxon>
        <taxon>Porphyromonas</taxon>
    </lineage>
</organism>
<dbReference type="Pfam" id="PF07877">
    <property type="entry name" value="DUF1661"/>
    <property type="match status" value="1"/>
</dbReference>
<accession>A0AAF0BEL8</accession>
<name>A0AAF0BEL8_PORGN</name>
<protein>
    <submittedName>
        <fullName evidence="1">DUF1661 domain-containing protein</fullName>
    </submittedName>
</protein>
<sequence length="36" mass="4281">MVRERKNSRARTKKFPRHFLSAFGSQFGRLSARIFP</sequence>
<proteinExistence type="predicted"/>
<evidence type="ECO:0000313" key="2">
    <source>
        <dbReference type="Proteomes" id="UP001179540"/>
    </source>
</evidence>
<evidence type="ECO:0000313" key="1">
    <source>
        <dbReference type="EMBL" id="WCF99228.1"/>
    </source>
</evidence>
<dbReference type="AlphaFoldDB" id="A0AAF0BEL8"/>
<reference evidence="1" key="1">
    <citation type="submission" date="2023-01" db="EMBL/GenBank/DDBJ databases">
        <title>Phages are important unrecognized players in the ecology of the oral pathogen Porphyromonas gingivalis.</title>
        <authorList>
            <person name="Matrishin C.B."/>
            <person name="Kauffman K.M."/>
        </authorList>
    </citation>
    <scope>NUCLEOTIDE SEQUENCE</scope>
    <source>
        <strain evidence="1">HG1691old</strain>
    </source>
</reference>
<dbReference type="EMBL" id="CP116613">
    <property type="protein sequence ID" value="WCF99228.1"/>
    <property type="molecule type" value="Genomic_DNA"/>
</dbReference>